<evidence type="ECO:0000313" key="2">
    <source>
        <dbReference type="EMBL" id="RSU09934.1"/>
    </source>
</evidence>
<sequence>MDKLAVFVWAAILGQIVSFIGGSLTHGSYDFLQSLIVSLLTALVVILIGEASKPEKEHQ</sequence>
<dbReference type="OrthoDB" id="2139526at2"/>
<keyword evidence="1" id="KW-0472">Membrane</keyword>
<keyword evidence="1" id="KW-0812">Transmembrane</keyword>
<evidence type="ECO:0000256" key="1">
    <source>
        <dbReference type="SAM" id="Phobius"/>
    </source>
</evidence>
<proteinExistence type="predicted"/>
<dbReference type="InterPro" id="IPR021324">
    <property type="entry name" value="DUF2929"/>
</dbReference>
<comment type="caution">
    <text evidence="2">The sequence shown here is derived from an EMBL/GenBank/DDBJ whole genome shotgun (WGS) entry which is preliminary data.</text>
</comment>
<dbReference type="Proteomes" id="UP000286773">
    <property type="component" value="Unassembled WGS sequence"/>
</dbReference>
<dbReference type="Pfam" id="PF11151">
    <property type="entry name" value="DUF2929"/>
    <property type="match status" value="1"/>
</dbReference>
<reference evidence="2 3" key="1">
    <citation type="submission" date="2017-05" db="EMBL/GenBank/DDBJ databases">
        <title>Vagococcus spp. assemblies.</title>
        <authorList>
            <person name="Gulvik C.A."/>
        </authorList>
    </citation>
    <scope>NUCLEOTIDE SEQUENCE [LARGE SCALE GENOMIC DNA]</scope>
    <source>
        <strain evidence="2 3">LMG 24798</strain>
    </source>
</reference>
<gene>
    <name evidence="2" type="ORF">CBF27_11590</name>
</gene>
<dbReference type="EMBL" id="NGKC01000015">
    <property type="protein sequence ID" value="RSU09934.1"/>
    <property type="molecule type" value="Genomic_DNA"/>
</dbReference>
<keyword evidence="1" id="KW-1133">Transmembrane helix</keyword>
<dbReference type="AlphaFoldDB" id="A0A430APU3"/>
<name>A0A430APU3_9ENTE</name>
<keyword evidence="3" id="KW-1185">Reference proteome</keyword>
<protein>
    <submittedName>
        <fullName evidence="2">DUF2929 domain-containing protein</fullName>
    </submittedName>
</protein>
<dbReference type="RefSeq" id="WP_126814497.1">
    <property type="nucleotide sequence ID" value="NZ_NGKC01000015.1"/>
</dbReference>
<accession>A0A430APU3</accession>
<organism evidence="2 3">
    <name type="scientific">Vagococcus acidifermentans</name>
    <dbReference type="NCBI Taxonomy" id="564710"/>
    <lineage>
        <taxon>Bacteria</taxon>
        <taxon>Bacillati</taxon>
        <taxon>Bacillota</taxon>
        <taxon>Bacilli</taxon>
        <taxon>Lactobacillales</taxon>
        <taxon>Enterococcaceae</taxon>
        <taxon>Vagococcus</taxon>
    </lineage>
</organism>
<feature type="transmembrane region" description="Helical" evidence="1">
    <location>
        <begin position="31"/>
        <end position="49"/>
    </location>
</feature>
<evidence type="ECO:0000313" key="3">
    <source>
        <dbReference type="Proteomes" id="UP000286773"/>
    </source>
</evidence>